<name>A0A1D7VYN1_BREAU</name>
<proteinExistence type="predicted"/>
<dbReference type="AlphaFoldDB" id="A0A1D7VYN1"/>
<dbReference type="EMBL" id="CP017150">
    <property type="protein sequence ID" value="AOP51814.1"/>
    <property type="molecule type" value="Genomic_DNA"/>
</dbReference>
<gene>
    <name evidence="1" type="ORF">BLSMQ_0092</name>
</gene>
<accession>A0A1D7VYN1</accession>
<sequence length="47" mass="4941">MRMRFSTPSPFFTVLAASGGAGQSLPQDAKGDAQLLKGAQATVNLRF</sequence>
<reference evidence="2" key="1">
    <citation type="submission" date="2016-09" db="EMBL/GenBank/DDBJ databases">
        <title>Complete Genome Sequence of Brevibacterium linens SMQ-1335.</title>
        <authorList>
            <person name="de Melo A.G."/>
            <person name="Labrie S.J."/>
            <person name="Dumaresq J."/>
            <person name="Roberts R.J."/>
            <person name="Tremblay D.M."/>
            <person name="Moineau S."/>
        </authorList>
    </citation>
    <scope>NUCLEOTIDE SEQUENCE [LARGE SCALE GENOMIC DNA]</scope>
    <source>
        <strain evidence="2">SMQ-1335</strain>
    </source>
</reference>
<evidence type="ECO:0000313" key="1">
    <source>
        <dbReference type="EMBL" id="AOP51814.1"/>
    </source>
</evidence>
<protein>
    <submittedName>
        <fullName evidence="1">Uncharacterized protein</fullName>
    </submittedName>
</protein>
<evidence type="ECO:0000313" key="2">
    <source>
        <dbReference type="Proteomes" id="UP000094793"/>
    </source>
</evidence>
<organism evidence="1 2">
    <name type="scientific">Brevibacterium aurantiacum</name>
    <dbReference type="NCBI Taxonomy" id="273384"/>
    <lineage>
        <taxon>Bacteria</taxon>
        <taxon>Bacillati</taxon>
        <taxon>Actinomycetota</taxon>
        <taxon>Actinomycetes</taxon>
        <taxon>Micrococcales</taxon>
        <taxon>Brevibacteriaceae</taxon>
        <taxon>Brevibacterium</taxon>
    </lineage>
</organism>
<dbReference type="KEGG" id="blin:BLSMQ_0092"/>
<dbReference type="Proteomes" id="UP000094793">
    <property type="component" value="Chromosome"/>
</dbReference>